<protein>
    <submittedName>
        <fullName evidence="2">Cadherin</fullName>
    </submittedName>
</protein>
<proteinExistence type="predicted"/>
<evidence type="ECO:0000313" key="2">
    <source>
        <dbReference type="EMBL" id="WGZ91457.1"/>
    </source>
</evidence>
<accession>A0AA95KKM2</accession>
<gene>
    <name evidence="2" type="ORF">QJT80_03050</name>
</gene>
<dbReference type="AlphaFoldDB" id="A0AA95KKM2"/>
<name>A0AA95KKM2_9GAMM</name>
<organism evidence="2">
    <name type="scientific">Candidatus Thiocaldithrix dubininis</name>
    <dbReference type="NCBI Taxonomy" id="3080823"/>
    <lineage>
        <taxon>Bacteria</taxon>
        <taxon>Pseudomonadati</taxon>
        <taxon>Pseudomonadota</taxon>
        <taxon>Gammaproteobacteria</taxon>
        <taxon>Thiotrichales</taxon>
        <taxon>Thiotrichaceae</taxon>
        <taxon>Candidatus Thiocaldithrix</taxon>
    </lineage>
</organism>
<dbReference type="EMBL" id="CP124755">
    <property type="protein sequence ID" value="WGZ91457.1"/>
    <property type="molecule type" value="Genomic_DNA"/>
</dbReference>
<reference evidence="2" key="1">
    <citation type="journal article" date="2023" name="Int. J. Mol. Sci.">
        <title>Metagenomics Revealed a New Genus 'Candidatus Thiocaldithrix dubininis' gen. nov., sp. nov. and a New Species 'Candidatus Thiothrix putei' sp. nov. in the Family Thiotrichaceae, Some Members of Which Have Traits of Both Na+- and H+-Motive Energetics.</title>
        <authorList>
            <person name="Ravin N.V."/>
            <person name="Muntyan M.S."/>
            <person name="Smolyakov D.D."/>
            <person name="Rudenko T.S."/>
            <person name="Beletsky A.V."/>
            <person name="Mardanov A.V."/>
            <person name="Grabovich M.Y."/>
        </authorList>
    </citation>
    <scope>NUCLEOTIDE SEQUENCE</scope>
    <source>
        <strain evidence="2">GKL-01</strain>
    </source>
</reference>
<dbReference type="KEGG" id="tdu:QJT80_03050"/>
<evidence type="ECO:0000256" key="1">
    <source>
        <dbReference type="SAM" id="SignalP"/>
    </source>
</evidence>
<reference evidence="2" key="2">
    <citation type="submission" date="2023-04" db="EMBL/GenBank/DDBJ databases">
        <authorList>
            <person name="Beletskiy A.V."/>
            <person name="Mardanov A.V."/>
            <person name="Ravin N.V."/>
        </authorList>
    </citation>
    <scope>NUCLEOTIDE SEQUENCE</scope>
    <source>
        <strain evidence="2">GKL-01</strain>
    </source>
</reference>
<dbReference type="Proteomes" id="UP001300672">
    <property type="component" value="Chromosome"/>
</dbReference>
<sequence>MKINKKYTIGLFLCTALSMAFTLPSQAAAKKAAATEAKAENPSAQLEYKLGLAEDGKTYQLWMKSLSTPKPDMSLTGQVTLKVPHDASFQVANLKSNIEGVTWVEASRVDAPKEDAQADYISFSFVGLQGASSRNYGWEKDKEQVIFSFENKTGCVSGAAVMANDDAFNAMPNSANTNPGNQFTNLGWGSVNENHYKGNYGEAIKCPK</sequence>
<feature type="signal peptide" evidence="1">
    <location>
        <begin position="1"/>
        <end position="27"/>
    </location>
</feature>
<feature type="chain" id="PRO_5041721645" evidence="1">
    <location>
        <begin position="28"/>
        <end position="208"/>
    </location>
</feature>
<keyword evidence="1" id="KW-0732">Signal</keyword>